<dbReference type="EMBL" id="FOPM01000012">
    <property type="protein sequence ID" value="SFG82447.1"/>
    <property type="molecule type" value="Genomic_DNA"/>
</dbReference>
<reference evidence="2" key="1">
    <citation type="submission" date="2016-10" db="EMBL/GenBank/DDBJ databases">
        <authorList>
            <person name="Varghese N."/>
            <person name="Submissions S."/>
        </authorList>
    </citation>
    <scope>NUCLEOTIDE SEQUENCE [LARGE SCALE GENOMIC DNA]</scope>
    <source>
        <strain evidence="2">Gh-105</strain>
    </source>
</reference>
<gene>
    <name evidence="1" type="ORF">SAMN05192565_112107</name>
</gene>
<accession>A0A1I2V2I8</accession>
<name>A0A1I2V2I8_9HYPH</name>
<dbReference type="Proteomes" id="UP000199229">
    <property type="component" value="Unassembled WGS sequence"/>
</dbReference>
<keyword evidence="2" id="KW-1185">Reference proteome</keyword>
<dbReference type="AlphaFoldDB" id="A0A1I2V2I8"/>
<organism evidence="1 2">
    <name type="scientific">Methylobacterium gossipiicola</name>
    <dbReference type="NCBI Taxonomy" id="582675"/>
    <lineage>
        <taxon>Bacteria</taxon>
        <taxon>Pseudomonadati</taxon>
        <taxon>Pseudomonadota</taxon>
        <taxon>Alphaproteobacteria</taxon>
        <taxon>Hyphomicrobiales</taxon>
        <taxon>Methylobacteriaceae</taxon>
        <taxon>Methylobacterium</taxon>
    </lineage>
</organism>
<sequence length="80" mass="8510">MTRRALHGLPRPAAAAFRRNVTLARAGEASPELAAAFEAVGVTNFMRPSVTVFDDVADVLPLMRAGERTEVEAALFGGLQ</sequence>
<evidence type="ECO:0000313" key="1">
    <source>
        <dbReference type="EMBL" id="SFG82447.1"/>
    </source>
</evidence>
<dbReference type="RefSeq" id="WP_091972204.1">
    <property type="nucleotide sequence ID" value="NZ_FOPM01000012.1"/>
</dbReference>
<evidence type="ECO:0000313" key="2">
    <source>
        <dbReference type="Proteomes" id="UP000199229"/>
    </source>
</evidence>
<proteinExistence type="predicted"/>
<protein>
    <submittedName>
        <fullName evidence="1">Uncharacterized protein</fullName>
    </submittedName>
</protein>
<dbReference type="STRING" id="582675.SAMN05192565_112107"/>